<evidence type="ECO:0000313" key="1">
    <source>
        <dbReference type="EMBL" id="RNA32581.1"/>
    </source>
</evidence>
<dbReference type="AlphaFoldDB" id="A0A3M7S9Y4"/>
<dbReference type="Proteomes" id="UP000276133">
    <property type="component" value="Unassembled WGS sequence"/>
</dbReference>
<evidence type="ECO:0000313" key="2">
    <source>
        <dbReference type="Proteomes" id="UP000276133"/>
    </source>
</evidence>
<comment type="caution">
    <text evidence="1">The sequence shown here is derived from an EMBL/GenBank/DDBJ whole genome shotgun (WGS) entry which is preliminary data.</text>
</comment>
<protein>
    <submittedName>
        <fullName evidence="1">Uncharacterized protein</fullName>
    </submittedName>
</protein>
<keyword evidence="2" id="KW-1185">Reference proteome</keyword>
<gene>
    <name evidence="1" type="ORF">BpHYR1_038707</name>
</gene>
<name>A0A3M7S9Y4_BRAPC</name>
<sequence>MSKKQNSLALEYGFNVIFCPKYHYELNTIEDSGKLWKCIKVVQAIRMSLKSFLELNRVFSKKILNKTWVPLNACTNETRTINFLEYLSLSISLNARRNP</sequence>
<organism evidence="1 2">
    <name type="scientific">Brachionus plicatilis</name>
    <name type="common">Marine rotifer</name>
    <name type="synonym">Brachionus muelleri</name>
    <dbReference type="NCBI Taxonomy" id="10195"/>
    <lineage>
        <taxon>Eukaryota</taxon>
        <taxon>Metazoa</taxon>
        <taxon>Spiralia</taxon>
        <taxon>Gnathifera</taxon>
        <taxon>Rotifera</taxon>
        <taxon>Eurotatoria</taxon>
        <taxon>Monogononta</taxon>
        <taxon>Pseudotrocha</taxon>
        <taxon>Ploima</taxon>
        <taxon>Brachionidae</taxon>
        <taxon>Brachionus</taxon>
    </lineage>
</organism>
<accession>A0A3M7S9Y4</accession>
<dbReference type="EMBL" id="REGN01001783">
    <property type="protein sequence ID" value="RNA32581.1"/>
    <property type="molecule type" value="Genomic_DNA"/>
</dbReference>
<reference evidence="1 2" key="1">
    <citation type="journal article" date="2018" name="Sci. Rep.">
        <title>Genomic signatures of local adaptation to the degree of environmental predictability in rotifers.</title>
        <authorList>
            <person name="Franch-Gras L."/>
            <person name="Hahn C."/>
            <person name="Garcia-Roger E.M."/>
            <person name="Carmona M.J."/>
            <person name="Serra M."/>
            <person name="Gomez A."/>
        </authorList>
    </citation>
    <scope>NUCLEOTIDE SEQUENCE [LARGE SCALE GENOMIC DNA]</scope>
    <source>
        <strain evidence="1">HYR1</strain>
    </source>
</reference>
<proteinExistence type="predicted"/>